<sequence length="96" mass="10634">MRFIKTVAALAAVAAPALAVQPAFAQSEWTESRFQRDGDEYVVKTSQVGETTRLKGYVVGKMVNFDLNVRGDRVRGKVNNTNVEFRRKDAAELASN</sequence>
<feature type="signal peptide" evidence="1">
    <location>
        <begin position="1"/>
        <end position="25"/>
    </location>
</feature>
<gene>
    <name evidence="2" type="ORF">BHE75_04263</name>
</gene>
<accession>A0A1S1HJM1</accession>
<feature type="chain" id="PRO_5010251143" description="DUF5666 domain-containing protein" evidence="1">
    <location>
        <begin position="26"/>
        <end position="96"/>
    </location>
</feature>
<keyword evidence="1" id="KW-0732">Signal</keyword>
<evidence type="ECO:0008006" key="4">
    <source>
        <dbReference type="Google" id="ProtNLM"/>
    </source>
</evidence>
<dbReference type="AlphaFoldDB" id="A0A1S1HJM1"/>
<protein>
    <recommendedName>
        <fullName evidence="4">DUF5666 domain-containing protein</fullName>
    </recommendedName>
</protein>
<evidence type="ECO:0000256" key="1">
    <source>
        <dbReference type="SAM" id="SignalP"/>
    </source>
</evidence>
<name>A0A1S1HJM1_9SPHN</name>
<organism evidence="2 3">
    <name type="scientific">Edaphosphingomonas haloaromaticamans</name>
    <dbReference type="NCBI Taxonomy" id="653954"/>
    <lineage>
        <taxon>Bacteria</taxon>
        <taxon>Pseudomonadati</taxon>
        <taxon>Pseudomonadota</taxon>
        <taxon>Alphaproteobacteria</taxon>
        <taxon>Sphingomonadales</taxon>
        <taxon>Rhizorhabdaceae</taxon>
        <taxon>Edaphosphingomonas</taxon>
    </lineage>
</organism>
<dbReference type="EMBL" id="MIPT01000001">
    <property type="protein sequence ID" value="OHT22238.1"/>
    <property type="molecule type" value="Genomic_DNA"/>
</dbReference>
<proteinExistence type="predicted"/>
<keyword evidence="3" id="KW-1185">Reference proteome</keyword>
<dbReference type="Proteomes" id="UP000179467">
    <property type="component" value="Unassembled WGS sequence"/>
</dbReference>
<evidence type="ECO:0000313" key="3">
    <source>
        <dbReference type="Proteomes" id="UP000179467"/>
    </source>
</evidence>
<reference evidence="2 3" key="1">
    <citation type="submission" date="2016-09" db="EMBL/GenBank/DDBJ databases">
        <title>Metabolic pathway, cell adaptation mechanisms and a novel monoxygenase revealed through proteogenomic-transcription analysis of a Sphingomonas haloaromaticamans strain degrading the fungicide ortho-phenylphenol.</title>
        <authorList>
            <person name="Perruchon C."/>
            <person name="Papadopoulou E.S."/>
            <person name="Rousidou C."/>
            <person name="Vasileiadis S."/>
            <person name="Tanou G."/>
            <person name="Amoutzias G."/>
            <person name="Molassiotis A."/>
            <person name="Karpouzas D.G."/>
        </authorList>
    </citation>
    <scope>NUCLEOTIDE SEQUENCE [LARGE SCALE GENOMIC DNA]</scope>
    <source>
        <strain evidence="2 3">P3</strain>
    </source>
</reference>
<dbReference type="RefSeq" id="WP_070935235.1">
    <property type="nucleotide sequence ID" value="NZ_MIPT01000001.1"/>
</dbReference>
<evidence type="ECO:0000313" key="2">
    <source>
        <dbReference type="EMBL" id="OHT22238.1"/>
    </source>
</evidence>
<comment type="caution">
    <text evidence="2">The sequence shown here is derived from an EMBL/GenBank/DDBJ whole genome shotgun (WGS) entry which is preliminary data.</text>
</comment>
<dbReference type="OrthoDB" id="7451042at2"/>